<keyword evidence="1" id="KW-0812">Transmembrane</keyword>
<feature type="transmembrane region" description="Helical" evidence="1">
    <location>
        <begin position="85"/>
        <end position="105"/>
    </location>
</feature>
<gene>
    <name evidence="2" type="ORF">FUA23_20855</name>
</gene>
<evidence type="ECO:0000256" key="1">
    <source>
        <dbReference type="SAM" id="Phobius"/>
    </source>
</evidence>
<organism evidence="2 3">
    <name type="scientific">Neolewinella aurantiaca</name>
    <dbReference type="NCBI Taxonomy" id="2602767"/>
    <lineage>
        <taxon>Bacteria</taxon>
        <taxon>Pseudomonadati</taxon>
        <taxon>Bacteroidota</taxon>
        <taxon>Saprospiria</taxon>
        <taxon>Saprospirales</taxon>
        <taxon>Lewinellaceae</taxon>
        <taxon>Neolewinella</taxon>
    </lineage>
</organism>
<dbReference type="EMBL" id="VOXD01000049">
    <property type="protein sequence ID" value="TXF85216.1"/>
    <property type="molecule type" value="Genomic_DNA"/>
</dbReference>
<feature type="transmembrane region" description="Helical" evidence="1">
    <location>
        <begin position="282"/>
        <end position="304"/>
    </location>
</feature>
<dbReference type="RefSeq" id="WP_147932718.1">
    <property type="nucleotide sequence ID" value="NZ_VOXD01000049.1"/>
</dbReference>
<proteinExistence type="predicted"/>
<sequence length="313" mass="34749">MFFRRIFNWVFYGHVWIALAATALSLLSVRLVYGPPYWASEWPVLLFVFCATLGVYTMHRYLSWQRAGERPTSQRYEIVEIHPQASLFIGGLSLAVAGGIGLFFIDALWSSLLWALPITVFYLTPPIKGWRRLRDLPYVKVLWVGIAWSIVTVEMPVQMISDLIAESYARDNQGIICVFGGIGTPQYPFGTENIVRLLFTMSVALLFDFRDVVLDRSQSVKTMAGAHPVLTRWLVTAILMGCAAIVYSSYGYEDGTRAGLIGAYLAGIGVAWLTNEGRSENWYAVVVNGLLLAPPIAYLLLSFWGADAGAGLG</sequence>
<evidence type="ECO:0008006" key="4">
    <source>
        <dbReference type="Google" id="ProtNLM"/>
    </source>
</evidence>
<dbReference type="AlphaFoldDB" id="A0A5C7FIA7"/>
<accession>A0A5C7FIA7</accession>
<keyword evidence="1" id="KW-0472">Membrane</keyword>
<feature type="transmembrane region" description="Helical" evidence="1">
    <location>
        <begin position="233"/>
        <end position="252"/>
    </location>
</feature>
<evidence type="ECO:0000313" key="2">
    <source>
        <dbReference type="EMBL" id="TXF85216.1"/>
    </source>
</evidence>
<feature type="transmembrane region" description="Helical" evidence="1">
    <location>
        <begin position="9"/>
        <end position="32"/>
    </location>
</feature>
<keyword evidence="3" id="KW-1185">Reference proteome</keyword>
<dbReference type="OrthoDB" id="1467772at2"/>
<feature type="transmembrane region" description="Helical" evidence="1">
    <location>
        <begin position="258"/>
        <end position="275"/>
    </location>
</feature>
<dbReference type="Proteomes" id="UP000321907">
    <property type="component" value="Unassembled WGS sequence"/>
</dbReference>
<protein>
    <recommendedName>
        <fullName evidence="4">UbiA prenyltransferase family protein</fullName>
    </recommendedName>
</protein>
<feature type="transmembrane region" description="Helical" evidence="1">
    <location>
        <begin position="111"/>
        <end position="129"/>
    </location>
</feature>
<comment type="caution">
    <text evidence="2">The sequence shown here is derived from an EMBL/GenBank/DDBJ whole genome shotgun (WGS) entry which is preliminary data.</text>
</comment>
<name>A0A5C7FIA7_9BACT</name>
<keyword evidence="1" id="KW-1133">Transmembrane helix</keyword>
<feature type="transmembrane region" description="Helical" evidence="1">
    <location>
        <begin position="44"/>
        <end position="64"/>
    </location>
</feature>
<reference evidence="2 3" key="1">
    <citation type="submission" date="2019-08" db="EMBL/GenBank/DDBJ databases">
        <title>Lewinella sp. strain SSH13 Genome sequencing and assembly.</title>
        <authorList>
            <person name="Kim I."/>
        </authorList>
    </citation>
    <scope>NUCLEOTIDE SEQUENCE [LARGE SCALE GENOMIC DNA]</scope>
    <source>
        <strain evidence="2 3">SSH13</strain>
    </source>
</reference>
<evidence type="ECO:0000313" key="3">
    <source>
        <dbReference type="Proteomes" id="UP000321907"/>
    </source>
</evidence>